<dbReference type="Proteomes" id="UP000037035">
    <property type="component" value="Unassembled WGS sequence"/>
</dbReference>
<sequence>MQDAPSDSKPSISERDAHTSVAAPAAQLDPETARLAELSAKLDNPLGGFSVEELSQQADEFCQLNGLTDHSMPFIYLFLSKPLGVGEIFRKGAILAGDQQNLDRVPHITEDERRFIEEETTHRWKQPFLMYYIAILSSMAAIVQGMDEAVVNGAQIFYYDRFGIQSDGTNRTALIQGLVNSAPYLCCLTKAFIILKCVKRGGFRPCLLVGSRILLTVGWAGGESYSGLALLQAPRPSGRLSRILGPNCLLQDWFWGLGLVLSPLQLPFTQVAECAPAPIRGALVMQWQMVCAFGIALGDIVSVIFVDVEPDLAWRLMLGSTVVAPIFVCVMIYFAPESPRWYMSKGRVGDAFKSMRKLRHCDLQASRDLFYIAKLLEIENKSAEGRNLLADMWNVPRVRRAAQASGLVMFMQQFCGVNVCVPLNMSYSRPTGSLKSICLFPPSGHRLLQLVTLRSQVFIEAGFGRKDALLTTMGTGIVNWVFAIPAFYTIDTFGRRNLLLTTFPAMAICLLITGFAFYIPFDGPGDNRRVGVVAAAIYVYMAFYSPGEGVRLHSSVINSPTWVPQGADAYLHLSLYRSPTVPRPSPCTFGISGCPMPRPSAGFSTDKIGHTQLRTCHHIPIDVDSFQAPGRFWLVCRVVYHRLGCRLLHPVRAPETKALTLEELDYGGSRLTFVTLTDFFSVPTTKHVSYQWKNFFYCFNKYVVRRRVQPLPPLCVSLVPTQPKCQELRRNLIGSNLEPKVGVELFA</sequence>
<dbReference type="PANTHER" id="PTHR48020">
    <property type="entry name" value="PROTON MYO-INOSITOL COTRANSPORTER"/>
    <property type="match status" value="1"/>
</dbReference>
<dbReference type="InterPro" id="IPR020846">
    <property type="entry name" value="MFS_dom"/>
</dbReference>
<evidence type="ECO:0000259" key="8">
    <source>
        <dbReference type="PROSITE" id="PS50850"/>
    </source>
</evidence>
<name>A0A0L6V6R8_9BASI</name>
<protein>
    <recommendedName>
        <fullName evidence="8">Major facilitator superfamily (MFS) profile domain-containing protein</fullName>
    </recommendedName>
</protein>
<reference evidence="9 10" key="1">
    <citation type="submission" date="2015-08" db="EMBL/GenBank/DDBJ databases">
        <title>Next Generation Sequencing and Analysis of the Genome of Puccinia sorghi L Schw, the Causal Agent of Maize Common Rust.</title>
        <authorList>
            <person name="Rochi L."/>
            <person name="Burguener G."/>
            <person name="Darino M."/>
            <person name="Turjanski A."/>
            <person name="Kreff E."/>
            <person name="Dieguez M.J."/>
            <person name="Sacco F."/>
        </authorList>
    </citation>
    <scope>NUCLEOTIDE SEQUENCE [LARGE SCALE GENOMIC DNA]</scope>
    <source>
        <strain evidence="9 10">RO10H11247</strain>
    </source>
</reference>
<organism evidence="9 10">
    <name type="scientific">Puccinia sorghi</name>
    <dbReference type="NCBI Taxonomy" id="27349"/>
    <lineage>
        <taxon>Eukaryota</taxon>
        <taxon>Fungi</taxon>
        <taxon>Dikarya</taxon>
        <taxon>Basidiomycota</taxon>
        <taxon>Pucciniomycotina</taxon>
        <taxon>Pucciniomycetes</taxon>
        <taxon>Pucciniales</taxon>
        <taxon>Pucciniaceae</taxon>
        <taxon>Puccinia</taxon>
    </lineage>
</organism>
<evidence type="ECO:0000313" key="10">
    <source>
        <dbReference type="Proteomes" id="UP000037035"/>
    </source>
</evidence>
<dbReference type="GO" id="GO:0016020">
    <property type="term" value="C:membrane"/>
    <property type="evidence" value="ECO:0007669"/>
    <property type="project" value="UniProtKB-SubCell"/>
</dbReference>
<dbReference type="SUPFAM" id="SSF103473">
    <property type="entry name" value="MFS general substrate transporter"/>
    <property type="match status" value="1"/>
</dbReference>
<feature type="region of interest" description="Disordered" evidence="6">
    <location>
        <begin position="1"/>
        <end position="28"/>
    </location>
</feature>
<dbReference type="STRING" id="27349.A0A0L6V6R8"/>
<keyword evidence="10" id="KW-1185">Reference proteome</keyword>
<proteinExistence type="predicted"/>
<dbReference type="PANTHER" id="PTHR48020:SF26">
    <property type="entry name" value="MYO-INOSITOL TRANSPORTER, PUTATIVE (AFU_ORTHOLOGUE AFUA_4G01560)-RELATED"/>
    <property type="match status" value="1"/>
</dbReference>
<dbReference type="OrthoDB" id="5290825at2759"/>
<evidence type="ECO:0000313" key="9">
    <source>
        <dbReference type="EMBL" id="KNZ56237.1"/>
    </source>
</evidence>
<dbReference type="InterPro" id="IPR050814">
    <property type="entry name" value="Myo-inositol_Transporter"/>
</dbReference>
<evidence type="ECO:0000256" key="7">
    <source>
        <dbReference type="SAM" id="Phobius"/>
    </source>
</evidence>
<evidence type="ECO:0000256" key="2">
    <source>
        <dbReference type="ARBA" id="ARBA00022448"/>
    </source>
</evidence>
<keyword evidence="3 7" id="KW-0812">Transmembrane</keyword>
<evidence type="ECO:0000256" key="3">
    <source>
        <dbReference type="ARBA" id="ARBA00022692"/>
    </source>
</evidence>
<keyword evidence="2" id="KW-0813">Transport</keyword>
<comment type="subcellular location">
    <subcellularLocation>
        <location evidence="1">Membrane</location>
        <topology evidence="1">Multi-pass membrane protein</topology>
    </subcellularLocation>
</comment>
<dbReference type="PROSITE" id="PS50850">
    <property type="entry name" value="MFS"/>
    <property type="match status" value="1"/>
</dbReference>
<evidence type="ECO:0000256" key="4">
    <source>
        <dbReference type="ARBA" id="ARBA00022989"/>
    </source>
</evidence>
<gene>
    <name evidence="9" type="ORF">VP01_2459g1</name>
</gene>
<dbReference type="EMBL" id="LAVV01007346">
    <property type="protein sequence ID" value="KNZ56237.1"/>
    <property type="molecule type" value="Genomic_DNA"/>
</dbReference>
<comment type="caution">
    <text evidence="9">The sequence shown here is derived from an EMBL/GenBank/DDBJ whole genome shotgun (WGS) entry which is preliminary data.</text>
</comment>
<dbReference type="GO" id="GO:0022857">
    <property type="term" value="F:transmembrane transporter activity"/>
    <property type="evidence" value="ECO:0007669"/>
    <property type="project" value="InterPro"/>
</dbReference>
<evidence type="ECO:0000256" key="5">
    <source>
        <dbReference type="ARBA" id="ARBA00023136"/>
    </source>
</evidence>
<feature type="transmembrane region" description="Helical" evidence="7">
    <location>
        <begin position="312"/>
        <end position="335"/>
    </location>
</feature>
<dbReference type="InterPro" id="IPR036259">
    <property type="entry name" value="MFS_trans_sf"/>
</dbReference>
<feature type="transmembrane region" description="Helical" evidence="7">
    <location>
        <begin position="500"/>
        <end position="518"/>
    </location>
</feature>
<keyword evidence="4 7" id="KW-1133">Transmembrane helix</keyword>
<accession>A0A0L6V6R8</accession>
<keyword evidence="5 7" id="KW-0472">Membrane</keyword>
<feature type="domain" description="Major facilitator superfamily (MFS) profile" evidence="8">
    <location>
        <begin position="133"/>
        <end position="747"/>
    </location>
</feature>
<dbReference type="AlphaFoldDB" id="A0A0L6V6R8"/>
<dbReference type="Pfam" id="PF00083">
    <property type="entry name" value="Sugar_tr"/>
    <property type="match status" value="2"/>
</dbReference>
<feature type="transmembrane region" description="Helical" evidence="7">
    <location>
        <begin position="468"/>
        <end position="488"/>
    </location>
</feature>
<evidence type="ECO:0000256" key="6">
    <source>
        <dbReference type="SAM" id="MobiDB-lite"/>
    </source>
</evidence>
<feature type="transmembrane region" description="Helical" evidence="7">
    <location>
        <begin position="287"/>
        <end position="306"/>
    </location>
</feature>
<dbReference type="Gene3D" id="1.20.1250.20">
    <property type="entry name" value="MFS general substrate transporter like domains"/>
    <property type="match status" value="1"/>
</dbReference>
<dbReference type="InterPro" id="IPR005828">
    <property type="entry name" value="MFS_sugar_transport-like"/>
</dbReference>
<evidence type="ECO:0000256" key="1">
    <source>
        <dbReference type="ARBA" id="ARBA00004141"/>
    </source>
</evidence>
<dbReference type="VEuPathDB" id="FungiDB:VP01_2459g1"/>